<protein>
    <submittedName>
        <fullName evidence="2">Kinase-like protein</fullName>
    </submittedName>
</protein>
<dbReference type="SUPFAM" id="SSF56112">
    <property type="entry name" value="Protein kinase-like (PK-like)"/>
    <property type="match status" value="1"/>
</dbReference>
<dbReference type="Proteomes" id="UP000076798">
    <property type="component" value="Unassembled WGS sequence"/>
</dbReference>
<dbReference type="GO" id="GO:0005524">
    <property type="term" value="F:ATP binding"/>
    <property type="evidence" value="ECO:0007669"/>
    <property type="project" value="InterPro"/>
</dbReference>
<sequence length="452" mass="50309">MSPLGAQYFISQSDPSQLQTLRAKLAKPVADLTDQILYPKEDDELCICGGNADILKAQLNGQTVAVKVMRDIHVSREQRGRLVRRIKRELRIWSMLQTHTNILPLLGYCFYGGRNYASTFSLVSPWMKNGTATGFVASRPEADRLQLLVQVLEGLSFLHHHNVVHGDLKGDNILIADDGTALLADFGVSRLIQSDSTIASESATTTSSGITGTIRWMAPEVVCESESVTSATIESDVWAVGCILLELVGNIKPYARYKYPPNIIFAMMHRKAPFEHDSRSMGPGNFKDYPGLWTLCLRCWSIDPSLRPTSQDMHSELVIIQSSIAILNIISLRDLNNEAASLDLSKPSQTPNGEARSTLQGHDLTSGDKLIVTSSATRPLIRGFSRVDLIVGLTRALRDLLDELLIPDAIYPVFDHCLQALEDKQRTFRPERKETRRFITFCVQLLQLSDDT</sequence>
<accession>A0A166E7L3</accession>
<dbReference type="Pfam" id="PF00069">
    <property type="entry name" value="Pkinase"/>
    <property type="match status" value="1"/>
</dbReference>
<reference evidence="2 3" key="1">
    <citation type="journal article" date="2016" name="Mol. Biol. Evol.">
        <title>Comparative Genomics of Early-Diverging Mushroom-Forming Fungi Provides Insights into the Origins of Lignocellulose Decay Capabilities.</title>
        <authorList>
            <person name="Nagy L.G."/>
            <person name="Riley R."/>
            <person name="Tritt A."/>
            <person name="Adam C."/>
            <person name="Daum C."/>
            <person name="Floudas D."/>
            <person name="Sun H."/>
            <person name="Yadav J.S."/>
            <person name="Pangilinan J."/>
            <person name="Larsson K.H."/>
            <person name="Matsuura K."/>
            <person name="Barry K."/>
            <person name="Labutti K."/>
            <person name="Kuo R."/>
            <person name="Ohm R.A."/>
            <person name="Bhattacharya S.S."/>
            <person name="Shirouzu T."/>
            <person name="Yoshinaga Y."/>
            <person name="Martin F.M."/>
            <person name="Grigoriev I.V."/>
            <person name="Hibbett D.S."/>
        </authorList>
    </citation>
    <scope>NUCLEOTIDE SEQUENCE [LARGE SCALE GENOMIC DNA]</scope>
    <source>
        <strain evidence="2 3">HHB10207 ss-3</strain>
    </source>
</reference>
<dbReference type="InterPro" id="IPR008271">
    <property type="entry name" value="Ser/Thr_kinase_AS"/>
</dbReference>
<evidence type="ECO:0000313" key="3">
    <source>
        <dbReference type="Proteomes" id="UP000076798"/>
    </source>
</evidence>
<dbReference type="OrthoDB" id="1668230at2759"/>
<dbReference type="InterPro" id="IPR000719">
    <property type="entry name" value="Prot_kinase_dom"/>
</dbReference>
<keyword evidence="2" id="KW-0808">Transferase</keyword>
<dbReference type="InterPro" id="IPR011009">
    <property type="entry name" value="Kinase-like_dom_sf"/>
</dbReference>
<feature type="domain" description="Protein kinase" evidence="1">
    <location>
        <begin position="40"/>
        <end position="317"/>
    </location>
</feature>
<dbReference type="PANTHER" id="PTHR44329:SF214">
    <property type="entry name" value="PROTEIN KINASE DOMAIN-CONTAINING PROTEIN"/>
    <property type="match status" value="1"/>
</dbReference>
<evidence type="ECO:0000259" key="1">
    <source>
        <dbReference type="PROSITE" id="PS50011"/>
    </source>
</evidence>
<dbReference type="PROSITE" id="PS00108">
    <property type="entry name" value="PROTEIN_KINASE_ST"/>
    <property type="match status" value="1"/>
</dbReference>
<dbReference type="PANTHER" id="PTHR44329">
    <property type="entry name" value="SERINE/THREONINE-PROTEIN KINASE TNNI3K-RELATED"/>
    <property type="match status" value="1"/>
</dbReference>
<evidence type="ECO:0000313" key="2">
    <source>
        <dbReference type="EMBL" id="KZT39289.1"/>
    </source>
</evidence>
<proteinExistence type="predicted"/>
<dbReference type="SMART" id="SM00220">
    <property type="entry name" value="S_TKc"/>
    <property type="match status" value="1"/>
</dbReference>
<dbReference type="PROSITE" id="PS50011">
    <property type="entry name" value="PROTEIN_KINASE_DOM"/>
    <property type="match status" value="1"/>
</dbReference>
<keyword evidence="3" id="KW-1185">Reference proteome</keyword>
<keyword evidence="2" id="KW-0418">Kinase</keyword>
<dbReference type="AlphaFoldDB" id="A0A166E7L3"/>
<gene>
    <name evidence="2" type="ORF">SISSUDRAFT_651732</name>
</gene>
<dbReference type="GO" id="GO:0004674">
    <property type="term" value="F:protein serine/threonine kinase activity"/>
    <property type="evidence" value="ECO:0007669"/>
    <property type="project" value="TreeGrafter"/>
</dbReference>
<dbReference type="Gene3D" id="1.10.510.10">
    <property type="entry name" value="Transferase(Phosphotransferase) domain 1"/>
    <property type="match status" value="1"/>
</dbReference>
<dbReference type="STRING" id="1314776.A0A166E7L3"/>
<dbReference type="InterPro" id="IPR051681">
    <property type="entry name" value="Ser/Thr_Kinases-Pseudokinases"/>
</dbReference>
<organism evidence="2 3">
    <name type="scientific">Sistotremastrum suecicum HHB10207 ss-3</name>
    <dbReference type="NCBI Taxonomy" id="1314776"/>
    <lineage>
        <taxon>Eukaryota</taxon>
        <taxon>Fungi</taxon>
        <taxon>Dikarya</taxon>
        <taxon>Basidiomycota</taxon>
        <taxon>Agaricomycotina</taxon>
        <taxon>Agaricomycetes</taxon>
        <taxon>Sistotremastrales</taxon>
        <taxon>Sistotremastraceae</taxon>
        <taxon>Sistotremastrum</taxon>
    </lineage>
</organism>
<dbReference type="EMBL" id="KV428048">
    <property type="protein sequence ID" value="KZT39289.1"/>
    <property type="molecule type" value="Genomic_DNA"/>
</dbReference>
<name>A0A166E7L3_9AGAM</name>